<dbReference type="SUPFAM" id="SSF52540">
    <property type="entry name" value="P-loop containing nucleoside triphosphate hydrolases"/>
    <property type="match status" value="1"/>
</dbReference>
<dbReference type="PANTHER" id="PTHR43776">
    <property type="entry name" value="TRANSPORT ATP-BINDING PROTEIN"/>
    <property type="match status" value="1"/>
</dbReference>
<evidence type="ECO:0000256" key="3">
    <source>
        <dbReference type="ARBA" id="ARBA00022448"/>
    </source>
</evidence>
<evidence type="ECO:0000313" key="7">
    <source>
        <dbReference type="EMBL" id="MBF9235244.1"/>
    </source>
</evidence>
<protein>
    <submittedName>
        <fullName evidence="7">ABC transporter ATP-binding protein</fullName>
    </submittedName>
</protein>
<dbReference type="Proteomes" id="UP000599312">
    <property type="component" value="Unassembled WGS sequence"/>
</dbReference>
<sequence length="276" mass="30674">MILRIENVTKDFKVSHGPLARATHFTALKDVSLSVGKGESFGLVGESGSGKTTLTRLILQLDRVSSGRILFDGTDLASLSARDLRHLRSRIQIVFQDPYASLNPRMTVHDIISEPMEIHQDTLGLNARQRTDRVVELLELVGLGGQHLFRFPHEFSGGQRQRIGIARALAVRPEFLILDEPTSALDVSVQAQVLNLLHELQAKLGLTYFFISHDLGVIRYVCDRVALIYRGEIVEQGETERIFEAPESDYARLLLSAMPEPDPDRSPFRPPAASAG</sequence>
<proteinExistence type="inferred from homology"/>
<dbReference type="InterPro" id="IPR003439">
    <property type="entry name" value="ABC_transporter-like_ATP-bd"/>
</dbReference>
<dbReference type="CDD" id="cd03257">
    <property type="entry name" value="ABC_NikE_OppD_transporters"/>
    <property type="match status" value="1"/>
</dbReference>
<dbReference type="AlphaFoldDB" id="A0A931BV23"/>
<dbReference type="PROSITE" id="PS00211">
    <property type="entry name" value="ABC_TRANSPORTER_1"/>
    <property type="match status" value="1"/>
</dbReference>
<name>A0A931BV23_9HYPH</name>
<evidence type="ECO:0000313" key="8">
    <source>
        <dbReference type="Proteomes" id="UP000599312"/>
    </source>
</evidence>
<evidence type="ECO:0000259" key="6">
    <source>
        <dbReference type="PROSITE" id="PS50893"/>
    </source>
</evidence>
<dbReference type="InterPro" id="IPR050319">
    <property type="entry name" value="ABC_transp_ATP-bind"/>
</dbReference>
<dbReference type="GO" id="GO:0005524">
    <property type="term" value="F:ATP binding"/>
    <property type="evidence" value="ECO:0007669"/>
    <property type="project" value="UniProtKB-KW"/>
</dbReference>
<dbReference type="EMBL" id="JADQDO010000011">
    <property type="protein sequence ID" value="MBF9235244.1"/>
    <property type="molecule type" value="Genomic_DNA"/>
</dbReference>
<comment type="similarity">
    <text evidence="2">Belongs to the ABC transporter superfamily.</text>
</comment>
<keyword evidence="4" id="KW-0547">Nucleotide-binding</keyword>
<dbReference type="GO" id="GO:0055085">
    <property type="term" value="P:transmembrane transport"/>
    <property type="evidence" value="ECO:0007669"/>
    <property type="project" value="UniProtKB-ARBA"/>
</dbReference>
<keyword evidence="8" id="KW-1185">Reference proteome</keyword>
<keyword evidence="3" id="KW-0813">Transport</keyword>
<dbReference type="InterPro" id="IPR003593">
    <property type="entry name" value="AAA+_ATPase"/>
</dbReference>
<dbReference type="InterPro" id="IPR017871">
    <property type="entry name" value="ABC_transporter-like_CS"/>
</dbReference>
<dbReference type="GO" id="GO:0016887">
    <property type="term" value="F:ATP hydrolysis activity"/>
    <property type="evidence" value="ECO:0007669"/>
    <property type="project" value="InterPro"/>
</dbReference>
<dbReference type="Gene3D" id="3.40.50.300">
    <property type="entry name" value="P-loop containing nucleotide triphosphate hydrolases"/>
    <property type="match status" value="1"/>
</dbReference>
<comment type="caution">
    <text evidence="7">The sequence shown here is derived from an EMBL/GenBank/DDBJ whole genome shotgun (WGS) entry which is preliminary data.</text>
</comment>
<reference evidence="7" key="1">
    <citation type="submission" date="2020-11" db="EMBL/GenBank/DDBJ databases">
        <authorList>
            <person name="Kim M.K."/>
        </authorList>
    </citation>
    <scope>NUCLEOTIDE SEQUENCE</scope>
    <source>
        <strain evidence="7">BT350</strain>
    </source>
</reference>
<gene>
    <name evidence="7" type="ORF">I2H38_17865</name>
</gene>
<evidence type="ECO:0000256" key="4">
    <source>
        <dbReference type="ARBA" id="ARBA00022741"/>
    </source>
</evidence>
<dbReference type="RefSeq" id="WP_196273238.1">
    <property type="nucleotide sequence ID" value="NZ_JADQDO010000011.1"/>
</dbReference>
<dbReference type="InterPro" id="IPR027417">
    <property type="entry name" value="P-loop_NTPase"/>
</dbReference>
<dbReference type="Pfam" id="PF00005">
    <property type="entry name" value="ABC_tran"/>
    <property type="match status" value="1"/>
</dbReference>
<dbReference type="GO" id="GO:0005886">
    <property type="term" value="C:plasma membrane"/>
    <property type="evidence" value="ECO:0007669"/>
    <property type="project" value="UniProtKB-SubCell"/>
</dbReference>
<dbReference type="SMART" id="SM00382">
    <property type="entry name" value="AAA"/>
    <property type="match status" value="1"/>
</dbReference>
<feature type="domain" description="ABC transporter" evidence="6">
    <location>
        <begin position="3"/>
        <end position="255"/>
    </location>
</feature>
<evidence type="ECO:0000256" key="5">
    <source>
        <dbReference type="ARBA" id="ARBA00022840"/>
    </source>
</evidence>
<evidence type="ECO:0000256" key="1">
    <source>
        <dbReference type="ARBA" id="ARBA00004417"/>
    </source>
</evidence>
<dbReference type="PANTHER" id="PTHR43776:SF7">
    <property type="entry name" value="D,D-DIPEPTIDE TRANSPORT ATP-BINDING PROTEIN DDPF-RELATED"/>
    <property type="match status" value="1"/>
</dbReference>
<accession>A0A931BV23</accession>
<dbReference type="PROSITE" id="PS50893">
    <property type="entry name" value="ABC_TRANSPORTER_2"/>
    <property type="match status" value="1"/>
</dbReference>
<organism evidence="7 8">
    <name type="scientific">Microvirga alba</name>
    <dbReference type="NCBI Taxonomy" id="2791025"/>
    <lineage>
        <taxon>Bacteria</taxon>
        <taxon>Pseudomonadati</taxon>
        <taxon>Pseudomonadota</taxon>
        <taxon>Alphaproteobacteria</taxon>
        <taxon>Hyphomicrobiales</taxon>
        <taxon>Methylobacteriaceae</taxon>
        <taxon>Microvirga</taxon>
    </lineage>
</organism>
<keyword evidence="5 7" id="KW-0067">ATP-binding</keyword>
<evidence type="ECO:0000256" key="2">
    <source>
        <dbReference type="ARBA" id="ARBA00005417"/>
    </source>
</evidence>
<comment type="subcellular location">
    <subcellularLocation>
        <location evidence="1">Cell inner membrane</location>
        <topology evidence="1">Peripheral membrane protein</topology>
    </subcellularLocation>
</comment>
<dbReference type="FunFam" id="3.40.50.300:FF:000016">
    <property type="entry name" value="Oligopeptide ABC transporter ATP-binding component"/>
    <property type="match status" value="1"/>
</dbReference>